<evidence type="ECO:0000256" key="1">
    <source>
        <dbReference type="ARBA" id="ARBA00004429"/>
    </source>
</evidence>
<feature type="transmembrane region" description="Helical" evidence="9">
    <location>
        <begin position="94"/>
        <end position="117"/>
    </location>
</feature>
<evidence type="ECO:0000259" key="10">
    <source>
        <dbReference type="Pfam" id="PF04290"/>
    </source>
</evidence>
<proteinExistence type="inferred from homology"/>
<comment type="caution">
    <text evidence="11">The sequence shown here is derived from an EMBL/GenBank/DDBJ whole genome shotgun (WGS) entry which is preliminary data.</text>
</comment>
<gene>
    <name evidence="11" type="ORF">SIN8267_03256</name>
</gene>
<dbReference type="RefSeq" id="WP_237445797.1">
    <property type="nucleotide sequence ID" value="NZ_CAKLPX010000004.1"/>
</dbReference>
<reference evidence="11" key="1">
    <citation type="submission" date="2021-12" db="EMBL/GenBank/DDBJ databases">
        <authorList>
            <person name="Rodrigo-Torres L."/>
            <person name="Arahal R. D."/>
            <person name="Lucena T."/>
        </authorList>
    </citation>
    <scope>NUCLEOTIDE SEQUENCE</scope>
    <source>
        <strain evidence="11">CECT 8267</strain>
    </source>
</reference>
<sequence length="176" mass="19000">MNNNLQPPTFCAVVGSFTDAIGKVNAWLAIALMVIVSSVVVLRYGFNIGSVALQESAAYLHATFFMLGAAYTLKTDNHVRVDIFYRRYSPVKKAWVNSIGGLVLLLPMCGFIFFSSLGLVGDSWHIKEGSGDTGGLAFVYLLKGLIPVMAATVSLQAIADITQNMSLLSRHYGEAC</sequence>
<dbReference type="PANTHER" id="PTHR35011:SF4">
    <property type="entry name" value="SLL1102 PROTEIN"/>
    <property type="match status" value="1"/>
</dbReference>
<keyword evidence="2 9" id="KW-0813">Transport</keyword>
<comment type="subunit">
    <text evidence="9">The complex comprises the extracytoplasmic solute receptor protein and the two transmembrane proteins.</text>
</comment>
<keyword evidence="5 9" id="KW-0812">Transmembrane</keyword>
<evidence type="ECO:0000313" key="12">
    <source>
        <dbReference type="Proteomes" id="UP000838100"/>
    </source>
</evidence>
<evidence type="ECO:0000256" key="5">
    <source>
        <dbReference type="ARBA" id="ARBA00022692"/>
    </source>
</evidence>
<protein>
    <recommendedName>
        <fullName evidence="9">TRAP transporter small permease protein</fullName>
    </recommendedName>
</protein>
<dbReference type="Pfam" id="PF04290">
    <property type="entry name" value="DctQ"/>
    <property type="match status" value="1"/>
</dbReference>
<dbReference type="Proteomes" id="UP000838100">
    <property type="component" value="Unassembled WGS sequence"/>
</dbReference>
<comment type="function">
    <text evidence="9">Part of the tripartite ATP-independent periplasmic (TRAP) transport system.</text>
</comment>
<dbReference type="PANTHER" id="PTHR35011">
    <property type="entry name" value="2,3-DIKETO-L-GULONATE TRAP TRANSPORTER SMALL PERMEASE PROTEIN YIAM"/>
    <property type="match status" value="1"/>
</dbReference>
<dbReference type="InterPro" id="IPR007387">
    <property type="entry name" value="TRAP_DctQ"/>
</dbReference>
<evidence type="ECO:0000256" key="2">
    <source>
        <dbReference type="ARBA" id="ARBA00022448"/>
    </source>
</evidence>
<dbReference type="InterPro" id="IPR055348">
    <property type="entry name" value="DctQ"/>
</dbReference>
<dbReference type="EMBL" id="CAKLPX010000004">
    <property type="protein sequence ID" value="CAH0993117.1"/>
    <property type="molecule type" value="Genomic_DNA"/>
</dbReference>
<comment type="similarity">
    <text evidence="8 9">Belongs to the TRAP transporter small permease family.</text>
</comment>
<feature type="domain" description="Tripartite ATP-independent periplasmic transporters DctQ component" evidence="10">
    <location>
        <begin position="32"/>
        <end position="164"/>
    </location>
</feature>
<evidence type="ECO:0000256" key="9">
    <source>
        <dbReference type="RuleBase" id="RU369079"/>
    </source>
</evidence>
<feature type="transmembrane region" description="Helical" evidence="9">
    <location>
        <begin position="56"/>
        <end position="73"/>
    </location>
</feature>
<name>A0ABM9AJ66_9GAMM</name>
<keyword evidence="12" id="KW-1185">Reference proteome</keyword>
<evidence type="ECO:0000313" key="11">
    <source>
        <dbReference type="EMBL" id="CAH0993117.1"/>
    </source>
</evidence>
<keyword evidence="4 9" id="KW-0997">Cell inner membrane</keyword>
<keyword evidence="6 9" id="KW-1133">Transmembrane helix</keyword>
<evidence type="ECO:0000256" key="7">
    <source>
        <dbReference type="ARBA" id="ARBA00023136"/>
    </source>
</evidence>
<keyword evidence="3" id="KW-1003">Cell membrane</keyword>
<evidence type="ECO:0000256" key="4">
    <source>
        <dbReference type="ARBA" id="ARBA00022519"/>
    </source>
</evidence>
<evidence type="ECO:0000256" key="8">
    <source>
        <dbReference type="ARBA" id="ARBA00038436"/>
    </source>
</evidence>
<feature type="transmembrane region" description="Helical" evidence="9">
    <location>
        <begin position="137"/>
        <end position="159"/>
    </location>
</feature>
<comment type="subcellular location">
    <subcellularLocation>
        <location evidence="1 9">Cell inner membrane</location>
        <topology evidence="1 9">Multi-pass membrane protein</topology>
    </subcellularLocation>
</comment>
<evidence type="ECO:0000256" key="6">
    <source>
        <dbReference type="ARBA" id="ARBA00022989"/>
    </source>
</evidence>
<evidence type="ECO:0000256" key="3">
    <source>
        <dbReference type="ARBA" id="ARBA00022475"/>
    </source>
</evidence>
<feature type="transmembrane region" description="Helical" evidence="9">
    <location>
        <begin position="26"/>
        <end position="44"/>
    </location>
</feature>
<organism evidence="11 12">
    <name type="scientific">Sinobacterium norvegicum</name>
    <dbReference type="NCBI Taxonomy" id="1641715"/>
    <lineage>
        <taxon>Bacteria</taxon>
        <taxon>Pseudomonadati</taxon>
        <taxon>Pseudomonadota</taxon>
        <taxon>Gammaproteobacteria</taxon>
        <taxon>Cellvibrionales</taxon>
        <taxon>Spongiibacteraceae</taxon>
        <taxon>Sinobacterium</taxon>
    </lineage>
</organism>
<keyword evidence="7 9" id="KW-0472">Membrane</keyword>
<accession>A0ABM9AJ66</accession>